<dbReference type="Pfam" id="PF08241">
    <property type="entry name" value="Methyltransf_11"/>
    <property type="match status" value="1"/>
</dbReference>
<dbReference type="SUPFAM" id="SSF53335">
    <property type="entry name" value="S-adenosyl-L-methionine-dependent methyltransferases"/>
    <property type="match status" value="2"/>
</dbReference>
<dbReference type="PROSITE" id="PS51600">
    <property type="entry name" value="SAM_GNMT"/>
    <property type="match status" value="1"/>
</dbReference>
<dbReference type="FunFam" id="3.40.50.150:FF:000461">
    <property type="entry name" value="Sarcosine/dimethylglycine N-methyltransferase"/>
    <property type="match status" value="1"/>
</dbReference>
<evidence type="ECO:0000313" key="9">
    <source>
        <dbReference type="Proteomes" id="UP000269998"/>
    </source>
</evidence>
<dbReference type="InterPro" id="IPR050447">
    <property type="entry name" value="Erg6_SMT_methyltransf"/>
</dbReference>
<gene>
    <name evidence="8" type="ORF">MB901379_00735</name>
</gene>
<comment type="similarity">
    <text evidence="1">Belongs to the methyltransferase superfamily.</text>
</comment>
<comment type="pathway">
    <text evidence="5">Amine and polyamine biosynthesis; betaine biosynthesis via glycine pathway; betaine from glycine: step 3/3.</text>
</comment>
<keyword evidence="3 8" id="KW-0808">Transferase</keyword>
<evidence type="ECO:0000256" key="1">
    <source>
        <dbReference type="ARBA" id="ARBA00008361"/>
    </source>
</evidence>
<organism evidence="8 9">
    <name type="scientific">Mycobacterium basiliense</name>
    <dbReference type="NCBI Taxonomy" id="2094119"/>
    <lineage>
        <taxon>Bacteria</taxon>
        <taxon>Bacillati</taxon>
        <taxon>Actinomycetota</taxon>
        <taxon>Actinomycetes</taxon>
        <taxon>Mycobacteriales</taxon>
        <taxon>Mycobacteriaceae</taxon>
        <taxon>Mycobacterium</taxon>
    </lineage>
</organism>
<keyword evidence="2 8" id="KW-0489">Methyltransferase</keyword>
<dbReference type="AlphaFoldDB" id="A0A447G9N9"/>
<evidence type="ECO:0000259" key="7">
    <source>
        <dbReference type="Pfam" id="PF13649"/>
    </source>
</evidence>
<dbReference type="Gene3D" id="3.30.46.10">
    <property type="entry name" value="Glycine N-methyltransferase, chain A, domain 1"/>
    <property type="match status" value="1"/>
</dbReference>
<protein>
    <submittedName>
        <fullName evidence="8">Glycine/sarcosine/dimethylglycine N-methyltransferase</fullName>
        <ecNumber evidence="8">2.1.1.156</ecNumber>
    </submittedName>
</protein>
<keyword evidence="9" id="KW-1185">Reference proteome</keyword>
<dbReference type="GO" id="GO:0052729">
    <property type="term" value="F:dimethylglycine N-methyltransferase activity"/>
    <property type="evidence" value="ECO:0007669"/>
    <property type="project" value="UniProtKB-ARBA"/>
</dbReference>
<evidence type="ECO:0000256" key="2">
    <source>
        <dbReference type="ARBA" id="ARBA00022603"/>
    </source>
</evidence>
<evidence type="ECO:0000256" key="4">
    <source>
        <dbReference type="ARBA" id="ARBA00022691"/>
    </source>
</evidence>
<dbReference type="EMBL" id="LR130759">
    <property type="protein sequence ID" value="VDM87200.1"/>
    <property type="molecule type" value="Genomic_DNA"/>
</dbReference>
<dbReference type="GO" id="GO:0032259">
    <property type="term" value="P:methylation"/>
    <property type="evidence" value="ECO:0007669"/>
    <property type="project" value="UniProtKB-KW"/>
</dbReference>
<dbReference type="OrthoDB" id="279734at2"/>
<keyword evidence="4" id="KW-0949">S-adenosyl-L-methionine</keyword>
<dbReference type="PANTHER" id="PTHR44068">
    <property type="entry name" value="ZGC:194242"/>
    <property type="match status" value="1"/>
</dbReference>
<accession>A0A447G9N9</accession>
<dbReference type="KEGG" id="mbai:MB901379_00735"/>
<dbReference type="CDD" id="cd02440">
    <property type="entry name" value="AdoMet_MTases"/>
    <property type="match status" value="2"/>
</dbReference>
<dbReference type="GO" id="GO:0019286">
    <property type="term" value="P:glycine betaine biosynthetic process from glycine"/>
    <property type="evidence" value="ECO:0007669"/>
    <property type="project" value="UniProtKB-ARBA"/>
</dbReference>
<dbReference type="InterPro" id="IPR029063">
    <property type="entry name" value="SAM-dependent_MTases_sf"/>
</dbReference>
<dbReference type="InterPro" id="IPR014369">
    <property type="entry name" value="Gly/Sar_N_MeTrfase"/>
</dbReference>
<evidence type="ECO:0000313" key="8">
    <source>
        <dbReference type="EMBL" id="VDM87200.1"/>
    </source>
</evidence>
<dbReference type="Gene3D" id="3.40.50.150">
    <property type="entry name" value="Vaccinia Virus protein VP39"/>
    <property type="match status" value="2"/>
</dbReference>
<feature type="domain" description="Methyltransferase type 11" evidence="6">
    <location>
        <begin position="359"/>
        <end position="457"/>
    </location>
</feature>
<dbReference type="Proteomes" id="UP000269998">
    <property type="component" value="Chromosome"/>
</dbReference>
<evidence type="ECO:0000256" key="3">
    <source>
        <dbReference type="ARBA" id="ARBA00022679"/>
    </source>
</evidence>
<dbReference type="InterPro" id="IPR041698">
    <property type="entry name" value="Methyltransf_25"/>
</dbReference>
<reference evidence="9" key="1">
    <citation type="submission" date="2018-02" db="EMBL/GenBank/DDBJ databases">
        <authorList>
            <person name="Seth-Smith MB H."/>
            <person name="Seth-Smith H."/>
        </authorList>
    </citation>
    <scope>NUCLEOTIDE SEQUENCE [LARGE SCALE GENOMIC DNA]</scope>
</reference>
<dbReference type="InterPro" id="IPR013216">
    <property type="entry name" value="Methyltransf_11"/>
</dbReference>
<evidence type="ECO:0000256" key="5">
    <source>
        <dbReference type="ARBA" id="ARBA00060542"/>
    </source>
</evidence>
<evidence type="ECO:0000259" key="6">
    <source>
        <dbReference type="Pfam" id="PF08241"/>
    </source>
</evidence>
<feature type="domain" description="Methyltransferase" evidence="7">
    <location>
        <begin position="74"/>
        <end position="171"/>
    </location>
</feature>
<name>A0A447G9N9_9MYCO</name>
<dbReference type="GO" id="GO:0017174">
    <property type="term" value="F:glycine N-methyltransferase activity"/>
    <property type="evidence" value="ECO:0007669"/>
    <property type="project" value="InterPro"/>
</dbReference>
<dbReference type="Pfam" id="PF13649">
    <property type="entry name" value="Methyltransf_25"/>
    <property type="match status" value="1"/>
</dbReference>
<dbReference type="EC" id="2.1.1.156" evidence="8"/>
<dbReference type="PANTHER" id="PTHR44068:SF11">
    <property type="entry name" value="GERANYL DIPHOSPHATE 2-C-METHYLTRANSFERASE"/>
    <property type="match status" value="1"/>
</dbReference>
<proteinExistence type="inferred from homology"/>
<sequence length="567" mass="64577">MTSLSIHRDNAELELHDQVYGDDPLSDRDTGLYRAEYVMSFVEKWDELIDWDARAESEGRFFVDVLRARDKQHILDVATGTGFHSVRLTEAGFDVTSADGSAAMLAKAFENGRRRGLIIRTVQADWRELNRDIQGKYDAIICLGNSFTHLHDEHDRRRALAEFYAALRHDGILILDQRNYDEMLDHGFKSKHKYYYCGDKVTAEPEYVDDGLARFKYTFPDGCEYTLNMFPLRKSYVRRLMREAGFETVRTYGDFQESYEGTEPDFFIHVAEKSLSHSANGGPAIAEALTPNEAESEVGAEAYYDSADANAFYSMIWGGEDIHVGCYEHTRDIGAAARKTVERMVRQLSTTCDGDTRLLDLGSGYGGSARHLATEYGCSVTCLNISEAQNETNRERNARLGLESRIRVVHGSFDAVPEPDASYDVVWSQDAILHAADRRRVFEEAFRVLRPGGELVFTDPMQADDVPDGVLQPVYDRLNLVDLGSMRFYRETAQSVGFEVIDQIDLVHNLGIHYQRVLEELETRHRELERKSSIEYLDKMRAGLQNWVDAARRGHLAWGIQHFRKPA</sequence>